<name>A0A8D2K5H6_THEGE</name>
<evidence type="ECO:0000256" key="1">
    <source>
        <dbReference type="SAM" id="MobiDB-lite"/>
    </source>
</evidence>
<reference evidence="2" key="3">
    <citation type="submission" date="2025-09" db="UniProtKB">
        <authorList>
            <consortium name="Ensembl"/>
        </authorList>
    </citation>
    <scope>IDENTIFICATION</scope>
</reference>
<evidence type="ECO:0000313" key="2">
    <source>
        <dbReference type="Ensembl" id="ENSTGEP00000025817.1"/>
    </source>
</evidence>
<protein>
    <submittedName>
        <fullName evidence="2">Uncharacterized protein</fullName>
    </submittedName>
</protein>
<organism evidence="2 3">
    <name type="scientific">Theropithecus gelada</name>
    <name type="common">Gelada baboon</name>
    <dbReference type="NCBI Taxonomy" id="9565"/>
    <lineage>
        <taxon>Eukaryota</taxon>
        <taxon>Metazoa</taxon>
        <taxon>Chordata</taxon>
        <taxon>Craniata</taxon>
        <taxon>Vertebrata</taxon>
        <taxon>Euteleostomi</taxon>
        <taxon>Mammalia</taxon>
        <taxon>Eutheria</taxon>
        <taxon>Euarchontoglires</taxon>
        <taxon>Primates</taxon>
        <taxon>Haplorrhini</taxon>
        <taxon>Catarrhini</taxon>
        <taxon>Cercopithecidae</taxon>
        <taxon>Cercopithecinae</taxon>
        <taxon>Theropithecus</taxon>
    </lineage>
</organism>
<proteinExistence type="predicted"/>
<accession>A0A8D2K5H6</accession>
<evidence type="ECO:0000313" key="3">
    <source>
        <dbReference type="Proteomes" id="UP000694411"/>
    </source>
</evidence>
<keyword evidence="3" id="KW-1185">Reference proteome</keyword>
<feature type="region of interest" description="Disordered" evidence="1">
    <location>
        <begin position="77"/>
        <end position="98"/>
    </location>
</feature>
<dbReference type="Ensembl" id="ENSTGET00000030733.1">
    <property type="protein sequence ID" value="ENSTGEP00000025817.1"/>
    <property type="gene ID" value="ENSTGEG00000020793.1"/>
</dbReference>
<dbReference type="AlphaFoldDB" id="A0A8D2K5H6"/>
<sequence>MGPRGGLGLVLKGSRVDQLRLGAHTRGRKMAAKGRPEVTQGHFLQDSCPLQAARGTSGFGRRPYLWERPQRGRRARSCAVRVKSAQSPLGPDPEVLYRPKKGPVHVSWRRWRCPACAHHSSSPTLVGGVGWRIVEFPSRPE</sequence>
<reference evidence="2" key="1">
    <citation type="submission" date="2018-05" db="EMBL/GenBank/DDBJ databases">
        <title>Whole genome of Theropithecus gelada.</title>
        <authorList>
            <person name="Chiou K.L."/>
            <person name="Snyder-Mackler N."/>
        </authorList>
    </citation>
    <scope>NUCLEOTIDE SEQUENCE [LARGE SCALE GENOMIC DNA]</scope>
</reference>
<dbReference type="Proteomes" id="UP000694411">
    <property type="component" value="Chromosome 6"/>
</dbReference>
<reference evidence="2" key="2">
    <citation type="submission" date="2025-08" db="UniProtKB">
        <authorList>
            <consortium name="Ensembl"/>
        </authorList>
    </citation>
    <scope>IDENTIFICATION</scope>
</reference>